<protein>
    <submittedName>
        <fullName evidence="4">Gfo/Idh/MocA family oxidoreductase</fullName>
    </submittedName>
</protein>
<organism evidence="4 5">
    <name type="scientific">Kribbella albertanoniae</name>
    <dbReference type="NCBI Taxonomy" id="1266829"/>
    <lineage>
        <taxon>Bacteria</taxon>
        <taxon>Bacillati</taxon>
        <taxon>Actinomycetota</taxon>
        <taxon>Actinomycetes</taxon>
        <taxon>Propionibacteriales</taxon>
        <taxon>Kribbellaceae</taxon>
        <taxon>Kribbella</taxon>
    </lineage>
</organism>
<dbReference type="InterPro" id="IPR055170">
    <property type="entry name" value="GFO_IDH_MocA-like_dom"/>
</dbReference>
<dbReference type="EMBL" id="SMKA01000033">
    <property type="protein sequence ID" value="TDC31429.1"/>
    <property type="molecule type" value="Genomic_DNA"/>
</dbReference>
<evidence type="ECO:0000256" key="1">
    <source>
        <dbReference type="ARBA" id="ARBA00023002"/>
    </source>
</evidence>
<comment type="caution">
    <text evidence="4">The sequence shown here is derived from an EMBL/GenBank/DDBJ whole genome shotgun (WGS) entry which is preliminary data.</text>
</comment>
<accession>A0A4R4Q8R6</accession>
<dbReference type="Pfam" id="PF01408">
    <property type="entry name" value="GFO_IDH_MocA"/>
    <property type="match status" value="1"/>
</dbReference>
<evidence type="ECO:0000313" key="5">
    <source>
        <dbReference type="Proteomes" id="UP000295075"/>
    </source>
</evidence>
<dbReference type="Gene3D" id="3.40.50.720">
    <property type="entry name" value="NAD(P)-binding Rossmann-like Domain"/>
    <property type="match status" value="1"/>
</dbReference>
<reference evidence="4 5" key="1">
    <citation type="submission" date="2019-03" db="EMBL/GenBank/DDBJ databases">
        <title>Draft genome sequences of novel Actinobacteria.</title>
        <authorList>
            <person name="Sahin N."/>
            <person name="Ay H."/>
            <person name="Saygin H."/>
        </authorList>
    </citation>
    <scope>NUCLEOTIDE SEQUENCE [LARGE SCALE GENOMIC DNA]</scope>
    <source>
        <strain evidence="4 5">JCM 30547</strain>
    </source>
</reference>
<dbReference type="SUPFAM" id="SSF55347">
    <property type="entry name" value="Glyceraldehyde-3-phosphate dehydrogenase-like, C-terminal domain"/>
    <property type="match status" value="1"/>
</dbReference>
<dbReference type="GO" id="GO:0000166">
    <property type="term" value="F:nucleotide binding"/>
    <property type="evidence" value="ECO:0007669"/>
    <property type="project" value="InterPro"/>
</dbReference>
<dbReference type="GO" id="GO:0016491">
    <property type="term" value="F:oxidoreductase activity"/>
    <property type="evidence" value="ECO:0007669"/>
    <property type="project" value="UniProtKB-KW"/>
</dbReference>
<sequence>MEEWWRRQDRRRVRPGLAVLTLIHLLKGTVLTTNTVRFAAVGLDHAHIHGQIAGLIAAGAEFVAMATDDPAAAIAVQVRERYPDVPVADFPAELIERDDIDVIVTAAVPDRRGPIAVAALRAGKDVVADKPGCVSFAQLEEIEKAVAESGRFWSVTFSERLEVRSAIKAGELVREGRIGTVVQTIGLGPHRIGDRGHLGGGAGRPDWFYDKNRYGGILVDIASHQIDQFLFYTGSRTAEVVASSVGNFANPGKPGLQDFGDLLIRSDNAQGYIRVDWYTPDGLPTWGDGRLMILGTEGYIELRKYVDIAGRPGTDHVFLVNHEGMEYIDCSDVQLTYYADLLNDVRDRTSTAAPQEHTLETMRLALTAQQQAVVRGAAE</sequence>
<dbReference type="Pfam" id="PF22725">
    <property type="entry name" value="GFO_IDH_MocA_C3"/>
    <property type="match status" value="1"/>
</dbReference>
<keyword evidence="5" id="KW-1185">Reference proteome</keyword>
<evidence type="ECO:0000313" key="4">
    <source>
        <dbReference type="EMBL" id="TDC31429.1"/>
    </source>
</evidence>
<dbReference type="InterPro" id="IPR050463">
    <property type="entry name" value="Gfo/Idh/MocA_oxidrdct_glycsds"/>
</dbReference>
<dbReference type="Gene3D" id="3.30.360.10">
    <property type="entry name" value="Dihydrodipicolinate Reductase, domain 2"/>
    <property type="match status" value="1"/>
</dbReference>
<proteinExistence type="predicted"/>
<evidence type="ECO:0000259" key="2">
    <source>
        <dbReference type="Pfam" id="PF01408"/>
    </source>
</evidence>
<dbReference type="InterPro" id="IPR000683">
    <property type="entry name" value="Gfo/Idh/MocA-like_OxRdtase_N"/>
</dbReference>
<gene>
    <name evidence="4" type="ORF">E1261_10910</name>
</gene>
<keyword evidence="1" id="KW-0560">Oxidoreductase</keyword>
<feature type="domain" description="GFO/IDH/MocA-like oxidoreductase" evidence="3">
    <location>
        <begin position="168"/>
        <end position="301"/>
    </location>
</feature>
<dbReference type="PANTHER" id="PTHR43818:SF11">
    <property type="entry name" value="BCDNA.GH03377"/>
    <property type="match status" value="1"/>
</dbReference>
<evidence type="ECO:0000259" key="3">
    <source>
        <dbReference type="Pfam" id="PF22725"/>
    </source>
</evidence>
<dbReference type="InterPro" id="IPR036291">
    <property type="entry name" value="NAD(P)-bd_dom_sf"/>
</dbReference>
<dbReference type="PANTHER" id="PTHR43818">
    <property type="entry name" value="BCDNA.GH03377"/>
    <property type="match status" value="1"/>
</dbReference>
<dbReference type="Proteomes" id="UP000295075">
    <property type="component" value="Unassembled WGS sequence"/>
</dbReference>
<dbReference type="OrthoDB" id="256869at2"/>
<dbReference type="SUPFAM" id="SSF51735">
    <property type="entry name" value="NAD(P)-binding Rossmann-fold domains"/>
    <property type="match status" value="1"/>
</dbReference>
<feature type="domain" description="Gfo/Idh/MocA-like oxidoreductase N-terminal" evidence="2">
    <location>
        <begin position="58"/>
        <end position="156"/>
    </location>
</feature>
<dbReference type="AlphaFoldDB" id="A0A4R4Q8R6"/>
<name>A0A4R4Q8R6_9ACTN</name>